<comment type="caution">
    <text evidence="1">The sequence shown here is derived from an EMBL/GenBank/DDBJ whole genome shotgun (WGS) entry which is preliminary data.</text>
</comment>
<evidence type="ECO:0000313" key="2">
    <source>
        <dbReference type="Proteomes" id="UP001139103"/>
    </source>
</evidence>
<name>A0A9X1MP68_9BACT</name>
<dbReference type="AlphaFoldDB" id="A0A9X1MP68"/>
<evidence type="ECO:0000313" key="1">
    <source>
        <dbReference type="EMBL" id="MCC9629512.1"/>
    </source>
</evidence>
<accession>A0A9X1MP68</accession>
<sequence>MPLAEDWSVMIAKTLQIAKIPVLANTRVNPCGWTNRPLSATHLATRLGMAL</sequence>
<protein>
    <submittedName>
        <fullName evidence="1">Uncharacterized protein</fullName>
    </submittedName>
</protein>
<reference evidence="1" key="1">
    <citation type="submission" date="2021-11" db="EMBL/GenBank/DDBJ databases">
        <title>Genome sequence.</title>
        <authorList>
            <person name="Sun Q."/>
        </authorList>
    </citation>
    <scope>NUCLEOTIDE SEQUENCE</scope>
    <source>
        <strain evidence="1">JC732</strain>
    </source>
</reference>
<dbReference type="Proteomes" id="UP001139103">
    <property type="component" value="Unassembled WGS sequence"/>
</dbReference>
<organism evidence="1 2">
    <name type="scientific">Blastopirellula sediminis</name>
    <dbReference type="NCBI Taxonomy" id="2894196"/>
    <lineage>
        <taxon>Bacteria</taxon>
        <taxon>Pseudomonadati</taxon>
        <taxon>Planctomycetota</taxon>
        <taxon>Planctomycetia</taxon>
        <taxon>Pirellulales</taxon>
        <taxon>Pirellulaceae</taxon>
        <taxon>Blastopirellula</taxon>
    </lineage>
</organism>
<proteinExistence type="predicted"/>
<keyword evidence="2" id="KW-1185">Reference proteome</keyword>
<dbReference type="RefSeq" id="WP_230219777.1">
    <property type="nucleotide sequence ID" value="NZ_JAJKFT010000010.1"/>
</dbReference>
<gene>
    <name evidence="1" type="ORF">LOC68_14050</name>
</gene>
<dbReference type="EMBL" id="JAJKFT010000010">
    <property type="protein sequence ID" value="MCC9629512.1"/>
    <property type="molecule type" value="Genomic_DNA"/>
</dbReference>